<dbReference type="Pfam" id="PF12801">
    <property type="entry name" value="Fer4_5"/>
    <property type="match status" value="1"/>
</dbReference>
<dbReference type="Proteomes" id="UP000010483">
    <property type="component" value="Chromosome"/>
</dbReference>
<keyword evidence="1" id="KW-0812">Transmembrane</keyword>
<dbReference type="eggNOG" id="COG0348">
    <property type="taxonomic scope" value="Bacteria"/>
</dbReference>
<evidence type="ECO:0000256" key="1">
    <source>
        <dbReference type="SAM" id="Phobius"/>
    </source>
</evidence>
<sequence>MFNQTREKTMHSVRWILTLGWLILILSLFYDPISPLITSPDNLVSPLRVDVDRCILVQGECLEKDYYYLGAPVFWGIIVPSSIFILLIFGHELWRRICPLSFLSLIPRALGWQRKIKNVSKSGSVRFQIPRVEQDSWLGRNYLYVQMGWFFIGLCSRILFINADRLALAIWLLFTIFSAIFVGYYYGGKSWCNYFCPMAPVQKIYSEPNGLLGSKAHMDDNKITQSMCRTVEDDLEKSACVACQSPCIDIDSERSYWDGITKGDRTVLYYGYFGLVIGYFLYYYLYAGNWEYYFSGIWAYEQNQLGTLLAPGFYILGEPINIPKIIAVPLTLGLFTIASIYIGKTVEKIIKKKYHHQLSHETIRHRTFTLLTFVIFDFFFIFAARSWLVLLPLQAQYIWDFSLVFLSSIWLYQTWHKTPEMYNKESLTSRLRKQLKKLGLNISRFVEDKSIDNLNTDEVYVLAKVLPEFTKDKRQELYKNVLKESLEEGYVNTVSSLEMLSQMRWELSISDDEHRTILTELGVEDPSLLDASKLHSLENSVRLTGYRKALERMLSLQQKQSIEDLLESNSQDIRKLKQEYCITYDEEEEILQGLHHDSDIRGKSDYILAQLEYLIERYHTLNQPRFLPQGEELNLLRKAVKQKKRLLIRGLLEIIETNEDSSIDEEIAQNLANLSPSVLPEVLNNPDANWHHRLPDNVLSILKTPENNVSCALDIDESKIISHFRDLVVESNPIIQAISVYILAQIDLNIAKVEAQNLLTEKHHFLGKETAKTLMNSEEINLSESETLHKIIILGNAEFFDGISSTTLIKLGELSYFKNYQKDEIISDEGDTCRELLLLIEGQVEIIKPSANGDTPIISSLIPGQVLDELEVLSHEKQSGKIVAKTTPTKILAIAVDTFDEILEEDHEFSRRILELETSRLKQIFN</sequence>
<dbReference type="SMART" id="SM00100">
    <property type="entry name" value="cNMP"/>
    <property type="match status" value="1"/>
</dbReference>
<dbReference type="InterPro" id="IPR017896">
    <property type="entry name" value="4Fe4S_Fe-S-bd"/>
</dbReference>
<dbReference type="PATRIC" id="fig|292563.3.peg.1723"/>
<feature type="transmembrane region" description="Helical" evidence="1">
    <location>
        <begin position="12"/>
        <end position="30"/>
    </location>
</feature>
<proteinExistence type="predicted"/>
<dbReference type="InterPro" id="IPR014710">
    <property type="entry name" value="RmlC-like_jellyroll"/>
</dbReference>
<dbReference type="Pfam" id="PF00027">
    <property type="entry name" value="cNMP_binding"/>
    <property type="match status" value="1"/>
</dbReference>
<accession>K9YND5</accession>
<dbReference type="CDD" id="cd00038">
    <property type="entry name" value="CAP_ED"/>
    <property type="match status" value="1"/>
</dbReference>
<feature type="transmembrane region" description="Helical" evidence="1">
    <location>
        <begin position="325"/>
        <end position="346"/>
    </location>
</feature>
<gene>
    <name evidence="3" type="ordered locus">Cyast_1652</name>
</gene>
<evidence type="ECO:0000313" key="4">
    <source>
        <dbReference type="Proteomes" id="UP000010483"/>
    </source>
</evidence>
<evidence type="ECO:0000313" key="3">
    <source>
        <dbReference type="EMBL" id="AFZ47613.1"/>
    </source>
</evidence>
<evidence type="ECO:0000259" key="2">
    <source>
        <dbReference type="PROSITE" id="PS50042"/>
    </source>
</evidence>
<protein>
    <submittedName>
        <fullName evidence="3">Transcriptional regulator, Crp/Fnr family</fullName>
    </submittedName>
</protein>
<dbReference type="BioCyc" id="CSTA292563:G1353-1662-MONOMER"/>
<dbReference type="STRING" id="292563.Cyast_1652"/>
<feature type="transmembrane region" description="Helical" evidence="1">
    <location>
        <begin position="166"/>
        <end position="186"/>
    </location>
</feature>
<feature type="transmembrane region" description="Helical" evidence="1">
    <location>
        <begin position="141"/>
        <end position="160"/>
    </location>
</feature>
<keyword evidence="1" id="KW-0472">Membrane</keyword>
<feature type="domain" description="Cyclic nucleotide-binding" evidence="2">
    <location>
        <begin position="799"/>
        <end position="920"/>
    </location>
</feature>
<dbReference type="Gene3D" id="2.60.120.10">
    <property type="entry name" value="Jelly Rolls"/>
    <property type="match status" value="1"/>
</dbReference>
<feature type="transmembrane region" description="Helical" evidence="1">
    <location>
        <begin position="367"/>
        <end position="388"/>
    </location>
</feature>
<dbReference type="PROSITE" id="PS50042">
    <property type="entry name" value="CNMP_BINDING_3"/>
    <property type="match status" value="1"/>
</dbReference>
<reference evidence="4" key="1">
    <citation type="journal article" date="2013" name="Proc. Natl. Acad. Sci. U.S.A.">
        <title>Improving the coverage of the cyanobacterial phylum using diversity-driven genome sequencing.</title>
        <authorList>
            <person name="Shih P.M."/>
            <person name="Wu D."/>
            <person name="Latifi A."/>
            <person name="Axen S.D."/>
            <person name="Fewer D.P."/>
            <person name="Talla E."/>
            <person name="Calteau A."/>
            <person name="Cai F."/>
            <person name="Tandeau de Marsac N."/>
            <person name="Rippka R."/>
            <person name="Herdman M."/>
            <person name="Sivonen K."/>
            <person name="Coursin T."/>
            <person name="Laurent T."/>
            <person name="Goodwin L."/>
            <person name="Nolan M."/>
            <person name="Davenport K.W."/>
            <person name="Han C.S."/>
            <person name="Rubin E.M."/>
            <person name="Eisen J.A."/>
            <person name="Woyke T."/>
            <person name="Gugger M."/>
            <person name="Kerfeld C.A."/>
        </authorList>
    </citation>
    <scope>NUCLEOTIDE SEQUENCE [LARGE SCALE GENOMIC DNA]</scope>
    <source>
        <strain evidence="4">ATCC 29140 / PCC 7202</strain>
    </source>
</reference>
<dbReference type="InterPro" id="IPR000595">
    <property type="entry name" value="cNMP-bd_dom"/>
</dbReference>
<feature type="transmembrane region" description="Helical" evidence="1">
    <location>
        <begin position="267"/>
        <end position="285"/>
    </location>
</feature>
<dbReference type="HOGENOM" id="CLU_013718_0_0_3"/>
<keyword evidence="1" id="KW-1133">Transmembrane helix</keyword>
<dbReference type="AlphaFoldDB" id="K9YND5"/>
<feature type="transmembrane region" description="Helical" evidence="1">
    <location>
        <begin position="66"/>
        <end position="89"/>
    </location>
</feature>
<dbReference type="eggNOG" id="COG0664">
    <property type="taxonomic scope" value="Bacteria"/>
</dbReference>
<dbReference type="KEGG" id="csn:Cyast_1652"/>
<dbReference type="InterPro" id="IPR018490">
    <property type="entry name" value="cNMP-bd_dom_sf"/>
</dbReference>
<dbReference type="SUPFAM" id="SSF51206">
    <property type="entry name" value="cAMP-binding domain-like"/>
    <property type="match status" value="1"/>
</dbReference>
<name>K9YND5_CYASC</name>
<keyword evidence="4" id="KW-1185">Reference proteome</keyword>
<dbReference type="EMBL" id="CP003940">
    <property type="protein sequence ID" value="AFZ47613.1"/>
    <property type="molecule type" value="Genomic_DNA"/>
</dbReference>
<organism evidence="3 4">
    <name type="scientific">Cyanobacterium stanieri (strain ATCC 29140 / PCC 7202)</name>
    <dbReference type="NCBI Taxonomy" id="292563"/>
    <lineage>
        <taxon>Bacteria</taxon>
        <taxon>Bacillati</taxon>
        <taxon>Cyanobacteriota</taxon>
        <taxon>Cyanophyceae</taxon>
        <taxon>Oscillatoriophycideae</taxon>
        <taxon>Chroococcales</taxon>
        <taxon>Geminocystaceae</taxon>
        <taxon>Cyanobacterium</taxon>
    </lineage>
</organism>